<dbReference type="RefSeq" id="WP_075730476.1">
    <property type="nucleotide sequence ID" value="NZ_BJNB01000005.1"/>
</dbReference>
<dbReference type="Gene3D" id="1.20.120.1780">
    <property type="entry name" value="UbiA prenyltransferase"/>
    <property type="match status" value="1"/>
</dbReference>
<proteinExistence type="predicted"/>
<evidence type="ECO:0000256" key="4">
    <source>
        <dbReference type="ARBA" id="ARBA00023136"/>
    </source>
</evidence>
<feature type="transmembrane region" description="Helical" evidence="5">
    <location>
        <begin position="223"/>
        <end position="252"/>
    </location>
</feature>
<dbReference type="NCBIfam" id="NF009608">
    <property type="entry name" value="PRK13105.1"/>
    <property type="match status" value="1"/>
</dbReference>
<comment type="caution">
    <text evidence="6">The sequence shown here is derived from an EMBL/GenBank/DDBJ whole genome shotgun (WGS) entry which is preliminary data.</text>
</comment>
<comment type="subcellular location">
    <subcellularLocation>
        <location evidence="1">Membrane</location>
        <topology evidence="1">Multi-pass membrane protein</topology>
    </subcellularLocation>
</comment>
<dbReference type="GeneID" id="82881106"/>
<dbReference type="Pfam" id="PF01040">
    <property type="entry name" value="UbiA"/>
    <property type="match status" value="1"/>
</dbReference>
<keyword evidence="4 5" id="KW-0472">Membrane</keyword>
<dbReference type="InterPro" id="IPR044878">
    <property type="entry name" value="UbiA_sf"/>
</dbReference>
<dbReference type="GO" id="GO:0016020">
    <property type="term" value="C:membrane"/>
    <property type="evidence" value="ECO:0007669"/>
    <property type="project" value="UniProtKB-SubCell"/>
</dbReference>
<dbReference type="Proteomes" id="UP000315353">
    <property type="component" value="Unassembled WGS sequence"/>
</dbReference>
<dbReference type="GO" id="GO:0016765">
    <property type="term" value="F:transferase activity, transferring alkyl or aryl (other than methyl) groups"/>
    <property type="evidence" value="ECO:0007669"/>
    <property type="project" value="InterPro"/>
</dbReference>
<keyword evidence="2 5" id="KW-0812">Transmembrane</keyword>
<dbReference type="AlphaFoldDB" id="A0AB73B5G6"/>
<accession>A0AB73B5G6</accession>
<reference evidence="6 7" key="1">
    <citation type="submission" date="2019-06" db="EMBL/GenBank/DDBJ databases">
        <title>Whole genome shotgun sequence of Corynebacterium flavescens NBRC 14136.</title>
        <authorList>
            <person name="Hosoyama A."/>
            <person name="Uohara A."/>
            <person name="Ohji S."/>
            <person name="Ichikawa N."/>
        </authorList>
    </citation>
    <scope>NUCLEOTIDE SEQUENCE [LARGE SCALE GENOMIC DNA]</scope>
    <source>
        <strain evidence="6 7">NBRC 14136</strain>
    </source>
</reference>
<dbReference type="CDD" id="cd13966">
    <property type="entry name" value="PT_UbiA_4"/>
    <property type="match status" value="1"/>
</dbReference>
<protein>
    <submittedName>
        <fullName evidence="6">Prenyltransferase</fullName>
    </submittedName>
</protein>
<gene>
    <name evidence="6" type="primary">ubiA</name>
    <name evidence="6" type="ORF">CFL01nite_05880</name>
</gene>
<evidence type="ECO:0000313" key="6">
    <source>
        <dbReference type="EMBL" id="GEB97093.1"/>
    </source>
</evidence>
<dbReference type="EMBL" id="BJNB01000005">
    <property type="protein sequence ID" value="GEB97093.1"/>
    <property type="molecule type" value="Genomic_DNA"/>
</dbReference>
<feature type="transmembrane region" description="Helical" evidence="5">
    <location>
        <begin position="159"/>
        <end position="184"/>
    </location>
</feature>
<sequence length="299" mass="32254">MNQERTPSLSAIARTVFVSSRPISWINTAFPFGVGYLISGGSIDLRLILGFLFFLIPYNVAMYGINDVYDYESDIRNPRKGGVEGAVLGREFHRPILWAAAVSVIPLSLVLLAMGTLASGLWLVFSLFLVLAYSFKGLRFKEKPFLDSLTSSGHFVTPALVGAAMAPTAPGISFYAACIAFFLWGAASHALGAVQDVKADNEAGISSIATACGARLTARLATFFYLAASLIVLTLPFPALIPGILSLGYVINAARWWNITDENCEDANKSWRVFLWLNYVTGAAVTISLVAAGVFNHLL</sequence>
<feature type="transmembrane region" description="Helical" evidence="5">
    <location>
        <begin position="273"/>
        <end position="295"/>
    </location>
</feature>
<dbReference type="Gene3D" id="1.10.357.140">
    <property type="entry name" value="UbiA prenyltransferase"/>
    <property type="match status" value="1"/>
</dbReference>
<evidence type="ECO:0000313" key="7">
    <source>
        <dbReference type="Proteomes" id="UP000315353"/>
    </source>
</evidence>
<feature type="transmembrane region" description="Helical" evidence="5">
    <location>
        <begin position="120"/>
        <end position="138"/>
    </location>
</feature>
<organism evidence="6 7">
    <name type="scientific">Corynebacterium flavescens</name>
    <dbReference type="NCBI Taxonomy" id="28028"/>
    <lineage>
        <taxon>Bacteria</taxon>
        <taxon>Bacillati</taxon>
        <taxon>Actinomycetota</taxon>
        <taxon>Actinomycetes</taxon>
        <taxon>Mycobacteriales</taxon>
        <taxon>Corynebacteriaceae</taxon>
        <taxon>Corynebacterium</taxon>
    </lineage>
</organism>
<evidence type="ECO:0000256" key="1">
    <source>
        <dbReference type="ARBA" id="ARBA00004141"/>
    </source>
</evidence>
<evidence type="ECO:0000256" key="5">
    <source>
        <dbReference type="SAM" id="Phobius"/>
    </source>
</evidence>
<evidence type="ECO:0000256" key="3">
    <source>
        <dbReference type="ARBA" id="ARBA00022989"/>
    </source>
</evidence>
<dbReference type="InterPro" id="IPR000537">
    <property type="entry name" value="UbiA_prenyltransferase"/>
</dbReference>
<keyword evidence="3 5" id="KW-1133">Transmembrane helix</keyword>
<evidence type="ECO:0000256" key="2">
    <source>
        <dbReference type="ARBA" id="ARBA00022692"/>
    </source>
</evidence>
<name>A0AB73B5G6_CORFL</name>